<keyword evidence="4" id="KW-0804">Transcription</keyword>
<evidence type="ECO:0000256" key="5">
    <source>
        <dbReference type="ARBA" id="ARBA00023242"/>
    </source>
</evidence>
<dbReference type="GO" id="GO:0008327">
    <property type="term" value="F:methyl-CpG binding"/>
    <property type="evidence" value="ECO:0007669"/>
    <property type="project" value="TreeGrafter"/>
</dbReference>
<dbReference type="CDD" id="cd01396">
    <property type="entry name" value="MeCP2_MBD"/>
    <property type="match status" value="1"/>
</dbReference>
<comment type="subcellular location">
    <subcellularLocation>
        <location evidence="1">Nucleus</location>
    </subcellularLocation>
</comment>
<proteinExistence type="evidence at transcript level"/>
<keyword evidence="5" id="KW-0539">Nucleus</keyword>
<dbReference type="Pfam" id="PF01429">
    <property type="entry name" value="MBD"/>
    <property type="match status" value="1"/>
</dbReference>
<dbReference type="PANTHER" id="PTHR12396:SF57">
    <property type="entry name" value="METHYL-CPG-BINDING DOMAIN PROTEIN 1"/>
    <property type="match status" value="1"/>
</dbReference>
<evidence type="ECO:0000313" key="8">
    <source>
        <dbReference type="EMBL" id="CDG66806.1"/>
    </source>
</evidence>
<dbReference type="SMART" id="SM00391">
    <property type="entry name" value="MBD"/>
    <property type="match status" value="1"/>
</dbReference>
<dbReference type="Pfam" id="PF14048">
    <property type="entry name" value="MBD_C"/>
    <property type="match status" value="1"/>
</dbReference>
<dbReference type="InterPro" id="IPR016177">
    <property type="entry name" value="DNA-bd_dom_sf"/>
</dbReference>
<dbReference type="GO" id="GO:0005654">
    <property type="term" value="C:nucleoplasm"/>
    <property type="evidence" value="ECO:0007669"/>
    <property type="project" value="UniProtKB-ARBA"/>
</dbReference>
<accession>T2M424</accession>
<dbReference type="PANTHER" id="PTHR12396">
    <property type="entry name" value="METHYL-CPG BINDING PROTEIN, MBD"/>
    <property type="match status" value="1"/>
</dbReference>
<dbReference type="PROSITE" id="PS50982">
    <property type="entry name" value="MBD"/>
    <property type="match status" value="1"/>
</dbReference>
<protein>
    <submittedName>
        <fullName evidence="8">Methyl-CpG-binding domain protein 2</fullName>
    </submittedName>
</protein>
<dbReference type="AlphaFoldDB" id="T2M424"/>
<dbReference type="InterPro" id="IPR001739">
    <property type="entry name" value="Methyl_CpG_DNA-bd"/>
</dbReference>
<dbReference type="GO" id="GO:0006346">
    <property type="term" value="P:DNA methylation-dependent constitutive heterochromatin formation"/>
    <property type="evidence" value="ECO:0007669"/>
    <property type="project" value="TreeGrafter"/>
</dbReference>
<evidence type="ECO:0000259" key="7">
    <source>
        <dbReference type="PROSITE" id="PS50982"/>
    </source>
</evidence>
<organism evidence="8">
    <name type="scientific">Hydra vulgaris</name>
    <name type="common">Hydra</name>
    <name type="synonym">Hydra attenuata</name>
    <dbReference type="NCBI Taxonomy" id="6087"/>
    <lineage>
        <taxon>Eukaryota</taxon>
        <taxon>Metazoa</taxon>
        <taxon>Cnidaria</taxon>
        <taxon>Hydrozoa</taxon>
        <taxon>Hydroidolina</taxon>
        <taxon>Anthoathecata</taxon>
        <taxon>Aplanulata</taxon>
        <taxon>Hydridae</taxon>
        <taxon>Hydra</taxon>
    </lineage>
</organism>
<dbReference type="Gene3D" id="3.30.890.10">
    <property type="entry name" value="Methyl-cpg-binding Protein 2, Chain A"/>
    <property type="match status" value="1"/>
</dbReference>
<dbReference type="InterPro" id="IPR025884">
    <property type="entry name" value="MeCpG-bd_2/3_C_dom"/>
</dbReference>
<evidence type="ECO:0000256" key="1">
    <source>
        <dbReference type="ARBA" id="ARBA00004123"/>
    </source>
</evidence>
<gene>
    <name evidence="8" type="primary">MBD2</name>
</gene>
<keyword evidence="3" id="KW-0238">DNA-binding</keyword>
<name>T2M424_HYDVU</name>
<sequence>MDKIRTSCSNLPTGWVKEVVIRKSGASAGKSDVYYYSPEGKKCRSKPQMLQYLPDDFDIENFDFRAGNDISSKKRRKRKDDFDFGKDFTLPNSKPNRQTKKAWDNIEVTVVSGKHSKENKDEVYYPHAKKPLSRSILAENEAKKKRADILSQQFAKPRQLFWHLRLQNLFPINEKTMELCKQAELNNFVKEILPGSNNQSLLNSLAYNFLNCNKIVGQQASLSALRKHPTALCNADQPFTTPISISDDMIQLQRKRVESARKKLAEAQDLLRALEEEDEDIDDMEE</sequence>
<evidence type="ECO:0000256" key="4">
    <source>
        <dbReference type="ARBA" id="ARBA00023163"/>
    </source>
</evidence>
<reference evidence="8" key="1">
    <citation type="journal article" date="2013" name="Genome Biol. Evol.">
        <title>Punctuated emergences of genetic and phenotypic innovations in eumetazoan, bilaterian, euteleostome, and hominidae ancestors.</title>
        <authorList>
            <person name="Wenger Y."/>
            <person name="Galliot B."/>
        </authorList>
    </citation>
    <scope>NUCLEOTIDE SEQUENCE</scope>
    <source>
        <tissue evidence="8">Whole animals</tissue>
    </source>
</reference>
<dbReference type="OrthoDB" id="10072024at2759"/>
<dbReference type="OMA" id="ISSFDWR"/>
<feature type="domain" description="MBD" evidence="7">
    <location>
        <begin position="1"/>
        <end position="69"/>
    </location>
</feature>
<evidence type="ECO:0000256" key="6">
    <source>
        <dbReference type="SAM" id="Coils"/>
    </source>
</evidence>
<evidence type="ECO:0000256" key="3">
    <source>
        <dbReference type="ARBA" id="ARBA00023125"/>
    </source>
</evidence>
<keyword evidence="6" id="KW-0175">Coiled coil</keyword>
<dbReference type="GO" id="GO:0000122">
    <property type="term" value="P:negative regulation of transcription by RNA polymerase II"/>
    <property type="evidence" value="ECO:0007669"/>
    <property type="project" value="TreeGrafter"/>
</dbReference>
<dbReference type="SUPFAM" id="SSF54171">
    <property type="entry name" value="DNA-binding domain"/>
    <property type="match status" value="1"/>
</dbReference>
<keyword evidence="2" id="KW-0805">Transcription regulation</keyword>
<dbReference type="EMBL" id="HAAD01000574">
    <property type="protein sequence ID" value="CDG66806.1"/>
    <property type="molecule type" value="mRNA"/>
</dbReference>
<feature type="coiled-coil region" evidence="6">
    <location>
        <begin position="250"/>
        <end position="284"/>
    </location>
</feature>
<evidence type="ECO:0000256" key="2">
    <source>
        <dbReference type="ARBA" id="ARBA00023015"/>
    </source>
</evidence>